<name>A0A7J8F0T2_ROUAE</name>
<organism evidence="1 2">
    <name type="scientific">Rousettus aegyptiacus</name>
    <name type="common">Egyptian fruit bat</name>
    <name type="synonym">Pteropus aegyptiacus</name>
    <dbReference type="NCBI Taxonomy" id="9407"/>
    <lineage>
        <taxon>Eukaryota</taxon>
        <taxon>Metazoa</taxon>
        <taxon>Chordata</taxon>
        <taxon>Craniata</taxon>
        <taxon>Vertebrata</taxon>
        <taxon>Euteleostomi</taxon>
        <taxon>Mammalia</taxon>
        <taxon>Eutheria</taxon>
        <taxon>Laurasiatheria</taxon>
        <taxon>Chiroptera</taxon>
        <taxon>Yinpterochiroptera</taxon>
        <taxon>Pteropodoidea</taxon>
        <taxon>Pteropodidae</taxon>
        <taxon>Rousettinae</taxon>
        <taxon>Rousettus</taxon>
    </lineage>
</organism>
<reference evidence="1 2" key="1">
    <citation type="journal article" date="2020" name="Nature">
        <title>Six reference-quality genomes reveal evolution of bat adaptations.</title>
        <authorList>
            <person name="Jebb D."/>
            <person name="Huang Z."/>
            <person name="Pippel M."/>
            <person name="Hughes G.M."/>
            <person name="Lavrichenko K."/>
            <person name="Devanna P."/>
            <person name="Winkler S."/>
            <person name="Jermiin L.S."/>
            <person name="Skirmuntt E.C."/>
            <person name="Katzourakis A."/>
            <person name="Burkitt-Gray L."/>
            <person name="Ray D.A."/>
            <person name="Sullivan K.A.M."/>
            <person name="Roscito J.G."/>
            <person name="Kirilenko B.M."/>
            <person name="Davalos L.M."/>
            <person name="Corthals A.P."/>
            <person name="Power M.L."/>
            <person name="Jones G."/>
            <person name="Ransome R.D."/>
            <person name="Dechmann D.K.N."/>
            <person name="Locatelli A.G."/>
            <person name="Puechmaille S.J."/>
            <person name="Fedrigo O."/>
            <person name="Jarvis E.D."/>
            <person name="Hiller M."/>
            <person name="Vernes S.C."/>
            <person name="Myers E.W."/>
            <person name="Teeling E.C."/>
        </authorList>
    </citation>
    <scope>NUCLEOTIDE SEQUENCE [LARGE SCALE GENOMIC DNA]</scope>
    <source>
        <strain evidence="1">MRouAeg1</strain>
        <tissue evidence="1">Muscle</tissue>
    </source>
</reference>
<dbReference type="Proteomes" id="UP000593571">
    <property type="component" value="Unassembled WGS sequence"/>
</dbReference>
<sequence>MQENRVPFECSYEIRKPLTLLLSINMMGAKEMRERCQGACLQRQNARCRPGQAISASRTIRSLSLPFWMSQRSKTMRRKLSLSPSVATSSENWTLSGLLHTLVCGPRSKNLSYSSYPHISAKL</sequence>
<protein>
    <submittedName>
        <fullName evidence="1">Uncharacterized protein</fullName>
    </submittedName>
</protein>
<evidence type="ECO:0000313" key="2">
    <source>
        <dbReference type="Proteomes" id="UP000593571"/>
    </source>
</evidence>
<keyword evidence="2" id="KW-1185">Reference proteome</keyword>
<proteinExistence type="predicted"/>
<dbReference type="AlphaFoldDB" id="A0A7J8F0T2"/>
<dbReference type="EMBL" id="JACASE010000008">
    <property type="protein sequence ID" value="KAF6441009.1"/>
    <property type="molecule type" value="Genomic_DNA"/>
</dbReference>
<evidence type="ECO:0000313" key="1">
    <source>
        <dbReference type="EMBL" id="KAF6441009.1"/>
    </source>
</evidence>
<gene>
    <name evidence="1" type="ORF">HJG63_012238</name>
</gene>
<accession>A0A7J8F0T2</accession>
<comment type="caution">
    <text evidence="1">The sequence shown here is derived from an EMBL/GenBank/DDBJ whole genome shotgun (WGS) entry which is preliminary data.</text>
</comment>